<proteinExistence type="predicted"/>
<evidence type="ECO:0000313" key="6">
    <source>
        <dbReference type="Proteomes" id="UP000002320"/>
    </source>
</evidence>
<dbReference type="HOGENOM" id="CLU_075165_3_3_1"/>
<dbReference type="PANTHER" id="PTHR12236:SF76">
    <property type="entry name" value="ADULT-SPECIFIC CUTICULAR PROTEIN ACP-20-LIKE PROTEIN"/>
    <property type="match status" value="1"/>
</dbReference>
<dbReference type="PANTHER" id="PTHR12236">
    <property type="entry name" value="STRUCTURAL CONTITUENT OF CUTICLE"/>
    <property type="match status" value="1"/>
</dbReference>
<dbReference type="EnsemblMetazoa" id="CPIJ003026-RA">
    <property type="protein sequence ID" value="CPIJ003026-PA"/>
    <property type="gene ID" value="CPIJ003026"/>
</dbReference>
<dbReference type="AlphaFoldDB" id="B0W884"/>
<name>B0W884_CULQU</name>
<dbReference type="eggNOG" id="ENOG502SGA3">
    <property type="taxonomic scope" value="Eukaryota"/>
</dbReference>
<sequence length="106" mass="11760">MFKIIALVACLAVVASAQYYGGEHGAPKAAAHHDEDYNAHPKYKFEYGVKDAHTGDHKTQWESRDGDVVKGQYTLDEADGTHRIVDYKADDHNGFEAVVKTVHGHH</sequence>
<dbReference type="OrthoDB" id="6382835at2759"/>
<evidence type="ECO:0000313" key="5">
    <source>
        <dbReference type="EnsemblMetazoa" id="CPIJ003026-PA"/>
    </source>
</evidence>
<dbReference type="GO" id="GO:0042302">
    <property type="term" value="F:structural constituent of cuticle"/>
    <property type="evidence" value="ECO:0007669"/>
    <property type="project" value="UniProtKB-UniRule"/>
</dbReference>
<dbReference type="InterPro" id="IPR051217">
    <property type="entry name" value="Insect_Cuticle_Struc_Prot"/>
</dbReference>
<feature type="signal peptide" evidence="3">
    <location>
        <begin position="1"/>
        <end position="17"/>
    </location>
</feature>
<evidence type="ECO:0000313" key="4">
    <source>
        <dbReference type="EMBL" id="EDS38709.1"/>
    </source>
</evidence>
<dbReference type="PRINTS" id="PR00947">
    <property type="entry name" value="CUTICLE"/>
</dbReference>
<keyword evidence="6" id="KW-1185">Reference proteome</keyword>
<dbReference type="VEuPathDB" id="VectorBase:CPIJ003026"/>
<dbReference type="InterPro" id="IPR031311">
    <property type="entry name" value="CHIT_BIND_RR_consensus"/>
</dbReference>
<gene>
    <name evidence="5" type="primary">6034627</name>
    <name evidence="4" type="ORF">CpipJ_CPIJ003026</name>
</gene>
<evidence type="ECO:0000256" key="2">
    <source>
        <dbReference type="PROSITE-ProRule" id="PRU00497"/>
    </source>
</evidence>
<dbReference type="VEuPathDB" id="VectorBase:CQUJHB013280"/>
<reference evidence="5" key="2">
    <citation type="submission" date="2020-05" db="UniProtKB">
        <authorList>
            <consortium name="EnsemblMetazoa"/>
        </authorList>
    </citation>
    <scope>IDENTIFICATION</scope>
    <source>
        <strain evidence="5">JHB</strain>
    </source>
</reference>
<dbReference type="PROSITE" id="PS00233">
    <property type="entry name" value="CHIT_BIND_RR_1"/>
    <property type="match status" value="1"/>
</dbReference>
<dbReference type="GO" id="GO:0005615">
    <property type="term" value="C:extracellular space"/>
    <property type="evidence" value="ECO:0007669"/>
    <property type="project" value="TreeGrafter"/>
</dbReference>
<dbReference type="Proteomes" id="UP000002320">
    <property type="component" value="Unassembled WGS sequence"/>
</dbReference>
<reference evidence="4" key="1">
    <citation type="submission" date="2007-03" db="EMBL/GenBank/DDBJ databases">
        <title>Annotation of Culex pipiens quinquefasciatus.</title>
        <authorList>
            <consortium name="The Broad Institute Genome Sequencing Platform"/>
            <person name="Atkinson P.W."/>
            <person name="Hemingway J."/>
            <person name="Christensen B.M."/>
            <person name="Higgs S."/>
            <person name="Kodira C."/>
            <person name="Hannick L."/>
            <person name="Megy K."/>
            <person name="O'Leary S."/>
            <person name="Pearson M."/>
            <person name="Haas B.J."/>
            <person name="Mauceli E."/>
            <person name="Wortman J.R."/>
            <person name="Lee N.H."/>
            <person name="Guigo R."/>
            <person name="Stanke M."/>
            <person name="Alvarado L."/>
            <person name="Amedeo P."/>
            <person name="Antoine C.H."/>
            <person name="Arensburger P."/>
            <person name="Bidwell S.L."/>
            <person name="Crawford M."/>
            <person name="Camaro F."/>
            <person name="Devon K."/>
            <person name="Engels R."/>
            <person name="Hammond M."/>
            <person name="Howarth C."/>
            <person name="Koehrsen M."/>
            <person name="Lawson D."/>
            <person name="Montgomery P."/>
            <person name="Nene V."/>
            <person name="Nusbaum C."/>
            <person name="Puiu D."/>
            <person name="Romero-Severson J."/>
            <person name="Severson D.W."/>
            <person name="Shumway M."/>
            <person name="Sisk P."/>
            <person name="Stolte C."/>
            <person name="Zeng Q."/>
            <person name="Eisenstadt E."/>
            <person name="Fraser-Liggett C."/>
            <person name="Strausberg R."/>
            <person name="Galagan J."/>
            <person name="Birren B."/>
            <person name="Collins F.H."/>
        </authorList>
    </citation>
    <scope>NUCLEOTIDE SEQUENCE [LARGE SCALE GENOMIC DNA]</scope>
    <source>
        <strain evidence="4">JHB</strain>
    </source>
</reference>
<keyword evidence="3" id="KW-0732">Signal</keyword>
<dbReference type="GO" id="GO:0031012">
    <property type="term" value="C:extracellular matrix"/>
    <property type="evidence" value="ECO:0007669"/>
    <property type="project" value="TreeGrafter"/>
</dbReference>
<dbReference type="STRING" id="7176.B0W884"/>
<dbReference type="EMBL" id="DS231857">
    <property type="protein sequence ID" value="EDS38709.1"/>
    <property type="molecule type" value="Genomic_DNA"/>
</dbReference>
<dbReference type="OMA" id="QYYGGEH"/>
<accession>B0W884</accession>
<protein>
    <recommendedName>
        <fullName evidence="7">Adult cuticle protein</fullName>
    </recommendedName>
</protein>
<dbReference type="PROSITE" id="PS51155">
    <property type="entry name" value="CHIT_BIND_RR_2"/>
    <property type="match status" value="1"/>
</dbReference>
<evidence type="ECO:0000256" key="1">
    <source>
        <dbReference type="ARBA" id="ARBA00022460"/>
    </source>
</evidence>
<feature type="chain" id="PRO_5014566545" description="Adult cuticle protein" evidence="3">
    <location>
        <begin position="18"/>
        <end position="106"/>
    </location>
</feature>
<evidence type="ECO:0008006" key="7">
    <source>
        <dbReference type="Google" id="ProtNLM"/>
    </source>
</evidence>
<dbReference type="InParanoid" id="B0W884"/>
<organism>
    <name type="scientific">Culex quinquefasciatus</name>
    <name type="common">Southern house mosquito</name>
    <name type="synonym">Culex pungens</name>
    <dbReference type="NCBI Taxonomy" id="7176"/>
    <lineage>
        <taxon>Eukaryota</taxon>
        <taxon>Metazoa</taxon>
        <taxon>Ecdysozoa</taxon>
        <taxon>Arthropoda</taxon>
        <taxon>Hexapoda</taxon>
        <taxon>Insecta</taxon>
        <taxon>Pterygota</taxon>
        <taxon>Neoptera</taxon>
        <taxon>Endopterygota</taxon>
        <taxon>Diptera</taxon>
        <taxon>Nematocera</taxon>
        <taxon>Culicoidea</taxon>
        <taxon>Culicidae</taxon>
        <taxon>Culicinae</taxon>
        <taxon>Culicini</taxon>
        <taxon>Culex</taxon>
        <taxon>Culex</taxon>
    </lineage>
</organism>
<dbReference type="InterPro" id="IPR000618">
    <property type="entry name" value="Insect_cuticle"/>
</dbReference>
<evidence type="ECO:0000256" key="3">
    <source>
        <dbReference type="SAM" id="SignalP"/>
    </source>
</evidence>
<dbReference type="Pfam" id="PF00379">
    <property type="entry name" value="Chitin_bind_4"/>
    <property type="match status" value="1"/>
</dbReference>
<keyword evidence="1 2" id="KW-0193">Cuticle</keyword>
<dbReference type="KEGG" id="cqu:CpipJ_CPIJ003026"/>